<dbReference type="PROSITE" id="PS50928">
    <property type="entry name" value="ABC_TM1"/>
    <property type="match status" value="1"/>
</dbReference>
<evidence type="ECO:0000256" key="1">
    <source>
        <dbReference type="ARBA" id="ARBA00004651"/>
    </source>
</evidence>
<dbReference type="InterPro" id="IPR051393">
    <property type="entry name" value="ABC_transporter_permease"/>
</dbReference>
<evidence type="ECO:0000256" key="6">
    <source>
        <dbReference type="ARBA" id="ARBA00023136"/>
    </source>
</evidence>
<feature type="transmembrane region" description="Helical" evidence="7">
    <location>
        <begin position="7"/>
        <end position="27"/>
    </location>
</feature>
<evidence type="ECO:0000256" key="4">
    <source>
        <dbReference type="ARBA" id="ARBA00022692"/>
    </source>
</evidence>
<keyword evidence="10" id="KW-1185">Reference proteome</keyword>
<evidence type="ECO:0000256" key="7">
    <source>
        <dbReference type="RuleBase" id="RU363032"/>
    </source>
</evidence>
<gene>
    <name evidence="9" type="ORF">SAMN06275492_1603</name>
</gene>
<dbReference type="InterPro" id="IPR000515">
    <property type="entry name" value="MetI-like"/>
</dbReference>
<comment type="subcellular location">
    <subcellularLocation>
        <location evidence="1 7">Cell membrane</location>
        <topology evidence="1 7">Multi-pass membrane protein</topology>
    </subcellularLocation>
</comment>
<keyword evidence="2 7" id="KW-0813">Transport</keyword>
<dbReference type="SUPFAM" id="SSF161098">
    <property type="entry name" value="MetI-like"/>
    <property type="match status" value="1"/>
</dbReference>
<evidence type="ECO:0000256" key="5">
    <source>
        <dbReference type="ARBA" id="ARBA00022989"/>
    </source>
</evidence>
<dbReference type="CDD" id="cd06261">
    <property type="entry name" value="TM_PBP2"/>
    <property type="match status" value="1"/>
</dbReference>
<dbReference type="GO" id="GO:0055085">
    <property type="term" value="P:transmembrane transport"/>
    <property type="evidence" value="ECO:0007669"/>
    <property type="project" value="InterPro"/>
</dbReference>
<evidence type="ECO:0000313" key="9">
    <source>
        <dbReference type="EMBL" id="SMG52199.1"/>
    </source>
</evidence>
<feature type="transmembrane region" description="Helical" evidence="7">
    <location>
        <begin position="154"/>
        <end position="179"/>
    </location>
</feature>
<evidence type="ECO:0000313" key="10">
    <source>
        <dbReference type="Proteomes" id="UP000193355"/>
    </source>
</evidence>
<dbReference type="RefSeq" id="WP_085545741.1">
    <property type="nucleotide sequence ID" value="NZ_FXBB01000060.1"/>
</dbReference>
<dbReference type="STRING" id="561720.SAMN06275492_1603"/>
<dbReference type="Gene3D" id="1.10.3720.10">
    <property type="entry name" value="MetI-like"/>
    <property type="match status" value="1"/>
</dbReference>
<accession>A0A1X7LGA7</accession>
<evidence type="ECO:0000256" key="3">
    <source>
        <dbReference type="ARBA" id="ARBA00022475"/>
    </source>
</evidence>
<feature type="transmembrane region" description="Helical" evidence="7">
    <location>
        <begin position="256"/>
        <end position="279"/>
    </location>
</feature>
<proteinExistence type="inferred from homology"/>
<feature type="transmembrane region" description="Helical" evidence="7">
    <location>
        <begin position="199"/>
        <end position="219"/>
    </location>
</feature>
<keyword evidence="3" id="KW-1003">Cell membrane</keyword>
<keyword evidence="6 7" id="KW-0472">Membrane</keyword>
<dbReference type="InterPro" id="IPR035906">
    <property type="entry name" value="MetI-like_sf"/>
</dbReference>
<feature type="transmembrane region" description="Helical" evidence="7">
    <location>
        <begin position="103"/>
        <end position="123"/>
    </location>
</feature>
<sequence>MKKLAYGLIWLSPVIAVLAVFTLYPAYKTVDMSFYTRYNYLRNLVFERGFENYRYLVEDRDFWKAMGNTLFYLGWTMPLSMGLGLAGAIALNGSIRFKRFFQTVYFLPFVTSTVAVALVWNWIFHSRHGLINAFLASVGMEAIGWLQEPYWGRIALVIVGVWKSAGYNLLIFLTGLQTIDGNFRRAAEADGAGFWQRTFRITVPLLSPSILFVAVITAINCFKVFDMSYMLFRNTSGPSQCGLTLVYYVYEKFYNQHHYGIASAAVVVLFLIITGFNLIQFRIGRSKVHY</sequence>
<keyword evidence="5 7" id="KW-1133">Transmembrane helix</keyword>
<dbReference type="Pfam" id="PF00528">
    <property type="entry name" value="BPD_transp_1"/>
    <property type="match status" value="1"/>
</dbReference>
<name>A0A1X7LGA7_9BACT</name>
<evidence type="ECO:0000256" key="2">
    <source>
        <dbReference type="ARBA" id="ARBA00022448"/>
    </source>
</evidence>
<comment type="similarity">
    <text evidence="7">Belongs to the binding-protein-dependent transport system permease family.</text>
</comment>
<keyword evidence="4 7" id="KW-0812">Transmembrane</keyword>
<protein>
    <submittedName>
        <fullName evidence="9">Carbohydrate ABC transporter membrane protein 1, CUT1 family</fullName>
    </submittedName>
</protein>
<dbReference type="Proteomes" id="UP000193355">
    <property type="component" value="Unassembled WGS sequence"/>
</dbReference>
<feature type="transmembrane region" description="Helical" evidence="7">
    <location>
        <begin position="70"/>
        <end position="91"/>
    </location>
</feature>
<dbReference type="OrthoDB" id="9787541at2"/>
<dbReference type="GO" id="GO:0005886">
    <property type="term" value="C:plasma membrane"/>
    <property type="evidence" value="ECO:0007669"/>
    <property type="project" value="UniProtKB-SubCell"/>
</dbReference>
<reference evidence="10" key="1">
    <citation type="submission" date="2017-04" db="EMBL/GenBank/DDBJ databases">
        <authorList>
            <person name="Varghese N."/>
            <person name="Submissions S."/>
        </authorList>
    </citation>
    <scope>NUCLEOTIDE SEQUENCE [LARGE SCALE GENOMIC DNA]</scope>
    <source>
        <strain evidence="10">USBA 82</strain>
    </source>
</reference>
<dbReference type="PANTHER" id="PTHR30193">
    <property type="entry name" value="ABC TRANSPORTER PERMEASE PROTEIN"/>
    <property type="match status" value="1"/>
</dbReference>
<dbReference type="PANTHER" id="PTHR30193:SF37">
    <property type="entry name" value="INNER MEMBRANE ABC TRANSPORTER PERMEASE PROTEIN YCJO"/>
    <property type="match status" value="1"/>
</dbReference>
<evidence type="ECO:0000259" key="8">
    <source>
        <dbReference type="PROSITE" id="PS50928"/>
    </source>
</evidence>
<dbReference type="AlphaFoldDB" id="A0A1X7LGA7"/>
<feature type="domain" description="ABC transmembrane type-1" evidence="8">
    <location>
        <begin position="66"/>
        <end position="280"/>
    </location>
</feature>
<organism evidence="9 10">
    <name type="scientific">Dethiosulfovibrio salsuginis</name>
    <dbReference type="NCBI Taxonomy" id="561720"/>
    <lineage>
        <taxon>Bacteria</taxon>
        <taxon>Thermotogati</taxon>
        <taxon>Synergistota</taxon>
        <taxon>Synergistia</taxon>
        <taxon>Synergistales</taxon>
        <taxon>Dethiosulfovibrionaceae</taxon>
        <taxon>Dethiosulfovibrio</taxon>
    </lineage>
</organism>
<dbReference type="EMBL" id="FXBB01000060">
    <property type="protein sequence ID" value="SMG52199.1"/>
    <property type="molecule type" value="Genomic_DNA"/>
</dbReference>